<reference evidence="13" key="1">
    <citation type="journal article" date="2019" name="Int. J. Syst. Evol. Microbiol.">
        <title>The Global Catalogue of Microorganisms (GCM) 10K type strain sequencing project: providing services to taxonomists for standard genome sequencing and annotation.</title>
        <authorList>
            <consortium name="The Broad Institute Genomics Platform"/>
            <consortium name="The Broad Institute Genome Sequencing Center for Infectious Disease"/>
            <person name="Wu L."/>
            <person name="Ma J."/>
        </authorList>
    </citation>
    <scope>NUCLEOTIDE SEQUENCE [LARGE SCALE GENOMIC DNA]</scope>
    <source>
        <strain evidence="13">NBRC 105830</strain>
    </source>
</reference>
<accession>A0ABQ6HLT4</accession>
<feature type="domain" description="Protein kinase" evidence="11">
    <location>
        <begin position="18"/>
        <end position="282"/>
    </location>
</feature>
<feature type="region of interest" description="Disordered" evidence="9">
    <location>
        <begin position="292"/>
        <end position="315"/>
    </location>
</feature>
<evidence type="ECO:0000256" key="6">
    <source>
        <dbReference type="ARBA" id="ARBA00022840"/>
    </source>
</evidence>
<evidence type="ECO:0000313" key="12">
    <source>
        <dbReference type="EMBL" id="GMA19438.1"/>
    </source>
</evidence>
<keyword evidence="3" id="KW-0808">Transferase</keyword>
<keyword evidence="13" id="KW-1185">Reference proteome</keyword>
<evidence type="ECO:0000256" key="5">
    <source>
        <dbReference type="ARBA" id="ARBA00022777"/>
    </source>
</evidence>
<evidence type="ECO:0000256" key="9">
    <source>
        <dbReference type="SAM" id="MobiDB-lite"/>
    </source>
</evidence>
<dbReference type="InterPro" id="IPR008271">
    <property type="entry name" value="Ser/Thr_kinase_AS"/>
</dbReference>
<keyword evidence="5" id="KW-0418">Kinase</keyword>
<comment type="catalytic activity">
    <reaction evidence="7">
        <text>L-threonyl-[protein] + ATP = O-phospho-L-threonyl-[protein] + ADP + H(+)</text>
        <dbReference type="Rhea" id="RHEA:46608"/>
        <dbReference type="Rhea" id="RHEA-COMP:11060"/>
        <dbReference type="Rhea" id="RHEA-COMP:11605"/>
        <dbReference type="ChEBI" id="CHEBI:15378"/>
        <dbReference type="ChEBI" id="CHEBI:30013"/>
        <dbReference type="ChEBI" id="CHEBI:30616"/>
        <dbReference type="ChEBI" id="CHEBI:61977"/>
        <dbReference type="ChEBI" id="CHEBI:456216"/>
        <dbReference type="EC" id="2.7.11.1"/>
    </reaction>
</comment>
<dbReference type="SMART" id="SM00220">
    <property type="entry name" value="S_TKc"/>
    <property type="match status" value="1"/>
</dbReference>
<comment type="catalytic activity">
    <reaction evidence="8">
        <text>L-seryl-[protein] + ATP = O-phospho-L-seryl-[protein] + ADP + H(+)</text>
        <dbReference type="Rhea" id="RHEA:17989"/>
        <dbReference type="Rhea" id="RHEA-COMP:9863"/>
        <dbReference type="Rhea" id="RHEA-COMP:11604"/>
        <dbReference type="ChEBI" id="CHEBI:15378"/>
        <dbReference type="ChEBI" id="CHEBI:29999"/>
        <dbReference type="ChEBI" id="CHEBI:30616"/>
        <dbReference type="ChEBI" id="CHEBI:83421"/>
        <dbReference type="ChEBI" id="CHEBI:456216"/>
        <dbReference type="EC" id="2.7.11.1"/>
    </reaction>
</comment>
<dbReference type="PROSITE" id="PS50011">
    <property type="entry name" value="PROTEIN_KINASE_DOM"/>
    <property type="match status" value="1"/>
</dbReference>
<sequence length="408" mass="43366">MPSAPRQDLSGRLLDGRYEIVEHLADGGMASVWRGVDRRLDREVAIKILGRHLGGDPAFADRFRREARSAARLNDPRVVAVFDQGEDDGDLFLVMELVPGRTLRQVIHDEAPLTPRAALDLALPVAEALSVAHDAGLMHRDIKPENVIIRPDGQVKVADFGLARAVTSDTATALGGNLIGTVSYLAPEQVERGASDARSDVYATGLLLYEMLTGRKAYEGDNPIHVAYQHVHGTVPAPSETVPGTPKALDEVVAWATARDPQDRPADGGALAARLRRVRASLPVEDLDARPVPLDVAPTTPTIAMPRRKPGDTAPDLPTGAAVGAAVGAGSTRTTNSPGRPRRRTALWLVPLLALLLGGWYFLAGPGATTQVPAVKSLSQSDAEQALTGAHLTSSVEEGYSETVPKGR</sequence>
<dbReference type="RefSeq" id="WP_284284384.1">
    <property type="nucleotide sequence ID" value="NZ_BSUJ01000001.1"/>
</dbReference>
<dbReference type="PANTHER" id="PTHR43289:SF34">
    <property type="entry name" value="SERINE_THREONINE-PROTEIN KINASE YBDM-RELATED"/>
    <property type="match status" value="1"/>
</dbReference>
<dbReference type="CDD" id="cd06577">
    <property type="entry name" value="PASTA_pknB"/>
    <property type="match status" value="1"/>
</dbReference>
<evidence type="ECO:0000256" key="2">
    <source>
        <dbReference type="ARBA" id="ARBA00022527"/>
    </source>
</evidence>
<comment type="caution">
    <text evidence="12">The sequence shown here is derived from an EMBL/GenBank/DDBJ whole genome shotgun (WGS) entry which is preliminary data.</text>
</comment>
<keyword evidence="10" id="KW-0472">Membrane</keyword>
<evidence type="ECO:0000256" key="3">
    <source>
        <dbReference type="ARBA" id="ARBA00022679"/>
    </source>
</evidence>
<dbReference type="EMBL" id="BSUJ01000001">
    <property type="protein sequence ID" value="GMA19438.1"/>
    <property type="molecule type" value="Genomic_DNA"/>
</dbReference>
<dbReference type="InterPro" id="IPR000719">
    <property type="entry name" value="Prot_kinase_dom"/>
</dbReference>
<name>A0ABQ6HLT4_9MICO</name>
<feature type="transmembrane region" description="Helical" evidence="10">
    <location>
        <begin position="346"/>
        <end position="363"/>
    </location>
</feature>
<keyword evidence="10" id="KW-0812">Transmembrane</keyword>
<keyword evidence="4" id="KW-0547">Nucleotide-binding</keyword>
<organism evidence="12 13">
    <name type="scientific">Arsenicicoccus piscis</name>
    <dbReference type="NCBI Taxonomy" id="673954"/>
    <lineage>
        <taxon>Bacteria</taxon>
        <taxon>Bacillati</taxon>
        <taxon>Actinomycetota</taxon>
        <taxon>Actinomycetes</taxon>
        <taxon>Micrococcales</taxon>
        <taxon>Intrasporangiaceae</taxon>
        <taxon>Arsenicicoccus</taxon>
    </lineage>
</organism>
<dbReference type="EC" id="2.7.11.1" evidence="1"/>
<protein>
    <recommendedName>
        <fullName evidence="1">non-specific serine/threonine protein kinase</fullName>
        <ecNumber evidence="1">2.7.11.1</ecNumber>
    </recommendedName>
</protein>
<dbReference type="Pfam" id="PF00069">
    <property type="entry name" value="Pkinase"/>
    <property type="match status" value="1"/>
</dbReference>
<dbReference type="PROSITE" id="PS00108">
    <property type="entry name" value="PROTEIN_KINASE_ST"/>
    <property type="match status" value="1"/>
</dbReference>
<evidence type="ECO:0000256" key="7">
    <source>
        <dbReference type="ARBA" id="ARBA00047899"/>
    </source>
</evidence>
<gene>
    <name evidence="12" type="ORF">GCM10025862_14590</name>
</gene>
<dbReference type="Gene3D" id="3.30.200.20">
    <property type="entry name" value="Phosphorylase Kinase, domain 1"/>
    <property type="match status" value="1"/>
</dbReference>
<dbReference type="PANTHER" id="PTHR43289">
    <property type="entry name" value="MITOGEN-ACTIVATED PROTEIN KINASE KINASE KINASE 20-RELATED"/>
    <property type="match status" value="1"/>
</dbReference>
<dbReference type="Proteomes" id="UP001157109">
    <property type="component" value="Unassembled WGS sequence"/>
</dbReference>
<dbReference type="CDD" id="cd14014">
    <property type="entry name" value="STKc_PknB_like"/>
    <property type="match status" value="1"/>
</dbReference>
<evidence type="ECO:0000256" key="8">
    <source>
        <dbReference type="ARBA" id="ARBA00048679"/>
    </source>
</evidence>
<dbReference type="InterPro" id="IPR005543">
    <property type="entry name" value="PASTA_dom"/>
</dbReference>
<evidence type="ECO:0000256" key="1">
    <source>
        <dbReference type="ARBA" id="ARBA00012513"/>
    </source>
</evidence>
<keyword evidence="6" id="KW-0067">ATP-binding</keyword>
<evidence type="ECO:0000313" key="13">
    <source>
        <dbReference type="Proteomes" id="UP001157109"/>
    </source>
</evidence>
<dbReference type="SUPFAM" id="SSF56112">
    <property type="entry name" value="Protein kinase-like (PK-like)"/>
    <property type="match status" value="1"/>
</dbReference>
<keyword evidence="2" id="KW-0723">Serine/threonine-protein kinase</keyword>
<keyword evidence="10" id="KW-1133">Transmembrane helix</keyword>
<proteinExistence type="predicted"/>
<dbReference type="InterPro" id="IPR011009">
    <property type="entry name" value="Kinase-like_dom_sf"/>
</dbReference>
<evidence type="ECO:0000259" key="11">
    <source>
        <dbReference type="PROSITE" id="PS50011"/>
    </source>
</evidence>
<dbReference type="Gene3D" id="1.10.510.10">
    <property type="entry name" value="Transferase(Phosphotransferase) domain 1"/>
    <property type="match status" value="1"/>
</dbReference>
<evidence type="ECO:0000256" key="4">
    <source>
        <dbReference type="ARBA" id="ARBA00022741"/>
    </source>
</evidence>
<evidence type="ECO:0000256" key="10">
    <source>
        <dbReference type="SAM" id="Phobius"/>
    </source>
</evidence>